<evidence type="ECO:0000313" key="1">
    <source>
        <dbReference type="EMBL" id="KKN06190.1"/>
    </source>
</evidence>
<accession>A0A0F9MFQ4</accession>
<feature type="non-terminal residue" evidence="1">
    <location>
        <position position="1"/>
    </location>
</feature>
<dbReference type="AlphaFoldDB" id="A0A0F9MFQ4"/>
<proteinExistence type="predicted"/>
<sequence>PEKRYYPTIKHLGFGHFRGETENGEFGFCGGGAMSFARDPEGNYLSWSEVTGTPEVLADLDFDLEKEKEIIRKILG</sequence>
<protein>
    <submittedName>
        <fullName evidence="1">Uncharacterized protein</fullName>
    </submittedName>
</protein>
<gene>
    <name evidence="1" type="ORF">LCGC14_1079970</name>
</gene>
<name>A0A0F9MFQ4_9ZZZZ</name>
<dbReference type="EMBL" id="LAZR01004719">
    <property type="protein sequence ID" value="KKN06190.1"/>
    <property type="molecule type" value="Genomic_DNA"/>
</dbReference>
<organism evidence="1">
    <name type="scientific">marine sediment metagenome</name>
    <dbReference type="NCBI Taxonomy" id="412755"/>
    <lineage>
        <taxon>unclassified sequences</taxon>
        <taxon>metagenomes</taxon>
        <taxon>ecological metagenomes</taxon>
    </lineage>
</organism>
<comment type="caution">
    <text evidence="1">The sequence shown here is derived from an EMBL/GenBank/DDBJ whole genome shotgun (WGS) entry which is preliminary data.</text>
</comment>
<reference evidence="1" key="1">
    <citation type="journal article" date="2015" name="Nature">
        <title>Complex archaea that bridge the gap between prokaryotes and eukaryotes.</title>
        <authorList>
            <person name="Spang A."/>
            <person name="Saw J.H."/>
            <person name="Jorgensen S.L."/>
            <person name="Zaremba-Niedzwiedzka K."/>
            <person name="Martijn J."/>
            <person name="Lind A.E."/>
            <person name="van Eijk R."/>
            <person name="Schleper C."/>
            <person name="Guy L."/>
            <person name="Ettema T.J."/>
        </authorList>
    </citation>
    <scope>NUCLEOTIDE SEQUENCE</scope>
</reference>